<dbReference type="GO" id="GO:0009446">
    <property type="term" value="P:putrescine biosynthetic process"/>
    <property type="evidence" value="ECO:0007669"/>
    <property type="project" value="InterPro"/>
</dbReference>
<evidence type="ECO:0008006" key="4">
    <source>
        <dbReference type="Google" id="ProtNLM"/>
    </source>
</evidence>
<dbReference type="InterPro" id="IPR007466">
    <property type="entry name" value="Peptidyl-Arg-deiminase_porph"/>
</dbReference>
<keyword evidence="3" id="KW-1185">Reference proteome</keyword>
<dbReference type="PANTHER" id="PTHR31377">
    <property type="entry name" value="AGMATINE DEIMINASE-RELATED"/>
    <property type="match status" value="1"/>
</dbReference>
<gene>
    <name evidence="2" type="ORF">BDV34DRAFT_223128</name>
</gene>
<dbReference type="Pfam" id="PF04371">
    <property type="entry name" value="PAD_porph"/>
    <property type="match status" value="1"/>
</dbReference>
<dbReference type="AlphaFoldDB" id="A0A5N6DRY7"/>
<reference evidence="2 3" key="1">
    <citation type="submission" date="2019-04" db="EMBL/GenBank/DDBJ databases">
        <title>Fungal friends and foes A comparative genomics study of 23 Aspergillus species from section Flavi.</title>
        <authorList>
            <consortium name="DOE Joint Genome Institute"/>
            <person name="Kjaerbolling I."/>
            <person name="Vesth T.C."/>
            <person name="Frisvad J.C."/>
            <person name="Nybo J.L."/>
            <person name="Theobald S."/>
            <person name="Kildgaard S."/>
            <person name="Petersen T.I."/>
            <person name="Kuo A."/>
            <person name="Sato A."/>
            <person name="Lyhne E.K."/>
            <person name="Kogle M.E."/>
            <person name="Wiebenga A."/>
            <person name="Kun R.S."/>
            <person name="Lubbers R.J."/>
            <person name="Makela M.R."/>
            <person name="Barry K."/>
            <person name="Chovatia M."/>
            <person name="Clum A."/>
            <person name="Daum C."/>
            <person name="Haridas S."/>
            <person name="He G."/>
            <person name="LaButti K."/>
            <person name="Lipzen A."/>
            <person name="Mondo S."/>
            <person name="Pangilinan J."/>
            <person name="Riley R."/>
            <person name="Salamov A."/>
            <person name="Simmons B.A."/>
            <person name="Magnuson J.K."/>
            <person name="Henrissat B."/>
            <person name="Mortensen U.H."/>
            <person name="Larsen T.O."/>
            <person name="De vries R.P."/>
            <person name="Grigoriev I.V."/>
            <person name="Machida M."/>
            <person name="Baker S.E."/>
            <person name="Andersen M.R."/>
        </authorList>
    </citation>
    <scope>NUCLEOTIDE SEQUENCE [LARGE SCALE GENOMIC DNA]</scope>
    <source>
        <strain evidence="2 3">CBS 117618</strain>
    </source>
</reference>
<evidence type="ECO:0000313" key="2">
    <source>
        <dbReference type="EMBL" id="KAB8207931.1"/>
    </source>
</evidence>
<organism evidence="2 3">
    <name type="scientific">Aspergillus parasiticus</name>
    <dbReference type="NCBI Taxonomy" id="5067"/>
    <lineage>
        <taxon>Eukaryota</taxon>
        <taxon>Fungi</taxon>
        <taxon>Dikarya</taxon>
        <taxon>Ascomycota</taxon>
        <taxon>Pezizomycotina</taxon>
        <taxon>Eurotiomycetes</taxon>
        <taxon>Eurotiomycetidae</taxon>
        <taxon>Eurotiales</taxon>
        <taxon>Aspergillaceae</taxon>
        <taxon>Aspergillus</taxon>
        <taxon>Aspergillus subgen. Circumdati</taxon>
    </lineage>
</organism>
<evidence type="ECO:0000313" key="3">
    <source>
        <dbReference type="Proteomes" id="UP000326532"/>
    </source>
</evidence>
<proteinExistence type="predicted"/>
<name>A0A5N6DRY7_ASPPA</name>
<dbReference type="GO" id="GO:0004668">
    <property type="term" value="F:protein-arginine deiminase activity"/>
    <property type="evidence" value="ECO:0007669"/>
    <property type="project" value="InterPro"/>
</dbReference>
<evidence type="ECO:0000256" key="1">
    <source>
        <dbReference type="ARBA" id="ARBA00022801"/>
    </source>
</evidence>
<dbReference type="Gene3D" id="3.75.10.10">
    <property type="entry name" value="L-arginine/glycine Amidinotransferase, Chain A"/>
    <property type="match status" value="1"/>
</dbReference>
<dbReference type="EMBL" id="ML734954">
    <property type="protein sequence ID" value="KAB8207931.1"/>
    <property type="molecule type" value="Genomic_DNA"/>
</dbReference>
<sequence length="353" mass="39269">MTIRATFFMPPEGHPYRHGKIIMAWPGPNNTNYEKDQIARIKNDLTAIAKAICHFQTVILLVHSTEVPEAGRAFQYCGRYGVRIQATDVSDLEFWMRDVAPTFVISEGSSRSIPHGIDFNFNGWGGRYPSNNNTLLAKQFLAQRQIPRVEASIVLEGGALETDGEGTLLATKSSVLNPNRNPGVSRVTIEKELRRLLGVSRIIWLPGLKGYEVTDAHIDIWARFVAPGKVVLNKPRSDNEVLRAAYDANKRILSQATDAKGRHFELFDIQEARLDGPIPSDSDLCLSYVNYVAVDGAIIAPQFGDEKADSMAKQTLRTLFPNREVVQVYLEEIILNGGGIHCVTQQILSHSEV</sequence>
<dbReference type="SUPFAM" id="SSF55909">
    <property type="entry name" value="Pentein"/>
    <property type="match status" value="1"/>
</dbReference>
<dbReference type="OMA" id="RGCKFDE"/>
<dbReference type="VEuPathDB" id="FungiDB:BDV34DRAFT_223128"/>
<dbReference type="Proteomes" id="UP000326532">
    <property type="component" value="Unassembled WGS sequence"/>
</dbReference>
<dbReference type="GO" id="GO:0047632">
    <property type="term" value="F:agmatine deiminase activity"/>
    <property type="evidence" value="ECO:0007669"/>
    <property type="project" value="TreeGrafter"/>
</dbReference>
<keyword evidence="1" id="KW-0378">Hydrolase</keyword>
<protein>
    <recommendedName>
        <fullName evidence="4">Porphyromonas-type peptidyl-arginine deiminase</fullName>
    </recommendedName>
</protein>
<accession>A0A5N6DRY7</accession>
<dbReference type="PANTHER" id="PTHR31377:SF0">
    <property type="entry name" value="AGMATINE DEIMINASE-RELATED"/>
    <property type="match status" value="1"/>
</dbReference>